<dbReference type="InterPro" id="IPR036278">
    <property type="entry name" value="Sialidase_sf"/>
</dbReference>
<dbReference type="AlphaFoldDB" id="A0A6M1STK2"/>
<evidence type="ECO:0008006" key="3">
    <source>
        <dbReference type="Google" id="ProtNLM"/>
    </source>
</evidence>
<dbReference type="Proteomes" id="UP000473278">
    <property type="component" value="Unassembled WGS sequence"/>
</dbReference>
<reference evidence="1 2" key="1">
    <citation type="submission" date="2020-02" db="EMBL/GenBank/DDBJ databases">
        <title>Balneolaceae bacterium YR4-1, complete genome.</title>
        <authorList>
            <person name="Li Y."/>
            <person name="Wu S."/>
        </authorList>
    </citation>
    <scope>NUCLEOTIDE SEQUENCE [LARGE SCALE GENOMIC DNA]</scope>
    <source>
        <strain evidence="1 2">YR4-1</strain>
    </source>
</reference>
<evidence type="ECO:0000313" key="2">
    <source>
        <dbReference type="Proteomes" id="UP000473278"/>
    </source>
</evidence>
<proteinExistence type="predicted"/>
<gene>
    <name evidence="1" type="ORF">G3570_06275</name>
</gene>
<evidence type="ECO:0000313" key="1">
    <source>
        <dbReference type="EMBL" id="NGP76230.1"/>
    </source>
</evidence>
<sequence>MPKQPLLSILIGIVASLIVVGSVRAQVYGPVPSPYESIQENTVSVMAAYGETLWIGPGLNRNIANAPSWHYPEGATKVTDGPARVFSLTLGRDTVIAGLGYSKETADGEVKTGDGFHLSFDGGQTWLYSPQYVEQEDDTVIIYGGQSYSKLPITVPQQSPPFEIDHFGDTILSANWASGLIRSRDLGESWERLILPPQSADRLVPEQSYTFTSSSGNSYDPRFDQNLLGFAVLVDDDQIVWAGTAGGLNISENALKASIDSIRWEHVQVTGDNNGLISNWIIDIKQQPGTGDIWMTNWPSGLQPSEQYGIVRTADGGNTFDRYLLDEKINDLGFNGSFIYAAGDDGLFISPDNGLNWNQYEQIESVNTFIKKEAQYLCVATTLERVFVGTTDGIASTANNGESWQITRVNFPLAGGNRYQQEAPDVEAYAYPSPFSPTRHGVVRIKFEVEQQGDVKVRLFDFGMNLIREIENGSFNSGTYEAVWDGISSGGRKVANGPVFYLIETPRNVIKGKFLVID</sequence>
<dbReference type="Gene3D" id="2.60.40.4070">
    <property type="match status" value="1"/>
</dbReference>
<comment type="caution">
    <text evidence="1">The sequence shown here is derived from an EMBL/GenBank/DDBJ whole genome shotgun (WGS) entry which is preliminary data.</text>
</comment>
<keyword evidence="2" id="KW-1185">Reference proteome</keyword>
<dbReference type="RefSeq" id="WP_165140389.1">
    <property type="nucleotide sequence ID" value="NZ_JAALLT010000002.1"/>
</dbReference>
<dbReference type="InterPro" id="IPR015943">
    <property type="entry name" value="WD40/YVTN_repeat-like_dom_sf"/>
</dbReference>
<name>A0A6M1STK2_9BACT</name>
<protein>
    <recommendedName>
        <fullName evidence="3">FlgD Ig-like domain-containing protein</fullName>
    </recommendedName>
</protein>
<dbReference type="Gene3D" id="2.130.10.10">
    <property type="entry name" value="YVTN repeat-like/Quinoprotein amine dehydrogenase"/>
    <property type="match status" value="1"/>
</dbReference>
<dbReference type="SUPFAM" id="SSF110296">
    <property type="entry name" value="Oligoxyloglucan reducing end-specific cellobiohydrolase"/>
    <property type="match status" value="1"/>
</dbReference>
<accession>A0A6M1STK2</accession>
<dbReference type="EMBL" id="JAALLT010000002">
    <property type="protein sequence ID" value="NGP76230.1"/>
    <property type="molecule type" value="Genomic_DNA"/>
</dbReference>
<organism evidence="1 2">
    <name type="scientific">Halalkalibaculum roseum</name>
    <dbReference type="NCBI Taxonomy" id="2709311"/>
    <lineage>
        <taxon>Bacteria</taxon>
        <taxon>Pseudomonadati</taxon>
        <taxon>Balneolota</taxon>
        <taxon>Balneolia</taxon>
        <taxon>Balneolales</taxon>
        <taxon>Balneolaceae</taxon>
        <taxon>Halalkalibaculum</taxon>
    </lineage>
</organism>
<dbReference type="SUPFAM" id="SSF50939">
    <property type="entry name" value="Sialidases"/>
    <property type="match status" value="1"/>
</dbReference>